<dbReference type="PANTHER" id="PTHR43643:SF3">
    <property type="entry name" value="HISTIDINOL-PHOSPHATE AMINOTRANSFERASE"/>
    <property type="match status" value="1"/>
</dbReference>
<evidence type="ECO:0000256" key="3">
    <source>
        <dbReference type="ARBA" id="ARBA00011738"/>
    </source>
</evidence>
<dbReference type="RefSeq" id="WP_073336080.1">
    <property type="nucleotide sequence ID" value="NZ_FQXM01000002.1"/>
</dbReference>
<keyword evidence="5 8" id="KW-0808">Transferase</keyword>
<evidence type="ECO:0000313" key="11">
    <source>
        <dbReference type="Proteomes" id="UP000184447"/>
    </source>
</evidence>
<dbReference type="Gene3D" id="3.40.640.10">
    <property type="entry name" value="Type I PLP-dependent aspartate aminotransferase-like (Major domain)"/>
    <property type="match status" value="1"/>
</dbReference>
<comment type="subunit">
    <text evidence="3 8">Homodimer.</text>
</comment>
<evidence type="ECO:0000256" key="8">
    <source>
        <dbReference type="HAMAP-Rule" id="MF_01023"/>
    </source>
</evidence>
<dbReference type="EC" id="2.6.1.9" evidence="8"/>
<evidence type="ECO:0000313" key="10">
    <source>
        <dbReference type="EMBL" id="SHH15708.1"/>
    </source>
</evidence>
<gene>
    <name evidence="8" type="primary">hisC</name>
    <name evidence="10" type="ORF">SAMN02745207_00209</name>
</gene>
<evidence type="ECO:0000256" key="5">
    <source>
        <dbReference type="ARBA" id="ARBA00022679"/>
    </source>
</evidence>
<keyword evidence="4 8" id="KW-0032">Aminotransferase</keyword>
<keyword evidence="6 8" id="KW-0663">Pyridoxal phosphate</keyword>
<comment type="catalytic activity">
    <reaction evidence="7 8">
        <text>L-histidinol phosphate + 2-oxoglutarate = 3-(imidazol-4-yl)-2-oxopropyl phosphate + L-glutamate</text>
        <dbReference type="Rhea" id="RHEA:23744"/>
        <dbReference type="ChEBI" id="CHEBI:16810"/>
        <dbReference type="ChEBI" id="CHEBI:29985"/>
        <dbReference type="ChEBI" id="CHEBI:57766"/>
        <dbReference type="ChEBI" id="CHEBI:57980"/>
        <dbReference type="EC" id="2.6.1.9"/>
    </reaction>
</comment>
<evidence type="ECO:0000256" key="1">
    <source>
        <dbReference type="ARBA" id="ARBA00001933"/>
    </source>
</evidence>
<dbReference type="Pfam" id="PF00155">
    <property type="entry name" value="Aminotran_1_2"/>
    <property type="match status" value="1"/>
</dbReference>
<proteinExistence type="inferred from homology"/>
<comment type="similarity">
    <text evidence="8">Belongs to the class-II pyridoxal-phosphate-dependent aminotransferase family. Histidinol-phosphate aminotransferase subfamily.</text>
</comment>
<keyword evidence="11" id="KW-1185">Reference proteome</keyword>
<accession>A0A1M5QP64</accession>
<dbReference type="InterPro" id="IPR001917">
    <property type="entry name" value="Aminotrans_II_pyridoxalP_BS"/>
</dbReference>
<feature type="modified residue" description="N6-(pyridoxal phosphate)lysine" evidence="8">
    <location>
        <position position="210"/>
    </location>
</feature>
<dbReference type="Proteomes" id="UP000184447">
    <property type="component" value="Unassembled WGS sequence"/>
</dbReference>
<dbReference type="STRING" id="1121316.SAMN02745207_00209"/>
<dbReference type="CDD" id="cd00609">
    <property type="entry name" value="AAT_like"/>
    <property type="match status" value="1"/>
</dbReference>
<dbReference type="SUPFAM" id="SSF53383">
    <property type="entry name" value="PLP-dependent transferases"/>
    <property type="match status" value="1"/>
</dbReference>
<dbReference type="InterPro" id="IPR005861">
    <property type="entry name" value="HisP_aminotrans"/>
</dbReference>
<dbReference type="InterPro" id="IPR015421">
    <property type="entry name" value="PyrdxlP-dep_Trfase_major"/>
</dbReference>
<dbReference type="InterPro" id="IPR015422">
    <property type="entry name" value="PyrdxlP-dep_Trfase_small"/>
</dbReference>
<dbReference type="EMBL" id="FQXM01000002">
    <property type="protein sequence ID" value="SHH15708.1"/>
    <property type="molecule type" value="Genomic_DNA"/>
</dbReference>
<reference evidence="10 11" key="1">
    <citation type="submission" date="2016-11" db="EMBL/GenBank/DDBJ databases">
        <authorList>
            <person name="Jaros S."/>
            <person name="Januszkiewicz K."/>
            <person name="Wedrychowicz H."/>
        </authorList>
    </citation>
    <scope>NUCLEOTIDE SEQUENCE [LARGE SCALE GENOMIC DNA]</scope>
    <source>
        <strain evidence="10 11">DSM 8605</strain>
    </source>
</reference>
<dbReference type="OrthoDB" id="9813612at2"/>
<evidence type="ECO:0000259" key="9">
    <source>
        <dbReference type="Pfam" id="PF00155"/>
    </source>
</evidence>
<comment type="pathway">
    <text evidence="2 8">Amino-acid biosynthesis; L-histidine biosynthesis; L-histidine from 5-phospho-alpha-D-ribose 1-diphosphate: step 7/9.</text>
</comment>
<name>A0A1M5QP64_9CLOT</name>
<organism evidence="10 11">
    <name type="scientific">Clostridium grantii DSM 8605</name>
    <dbReference type="NCBI Taxonomy" id="1121316"/>
    <lineage>
        <taxon>Bacteria</taxon>
        <taxon>Bacillati</taxon>
        <taxon>Bacillota</taxon>
        <taxon>Clostridia</taxon>
        <taxon>Eubacteriales</taxon>
        <taxon>Clostridiaceae</taxon>
        <taxon>Clostridium</taxon>
    </lineage>
</organism>
<feature type="domain" description="Aminotransferase class I/classII large" evidence="9">
    <location>
        <begin position="25"/>
        <end position="347"/>
    </location>
</feature>
<evidence type="ECO:0000256" key="6">
    <source>
        <dbReference type="ARBA" id="ARBA00022898"/>
    </source>
</evidence>
<evidence type="ECO:0000256" key="7">
    <source>
        <dbReference type="ARBA" id="ARBA00047481"/>
    </source>
</evidence>
<dbReference type="PANTHER" id="PTHR43643">
    <property type="entry name" value="HISTIDINOL-PHOSPHATE AMINOTRANSFERASE 2"/>
    <property type="match status" value="1"/>
</dbReference>
<evidence type="ECO:0000256" key="2">
    <source>
        <dbReference type="ARBA" id="ARBA00005011"/>
    </source>
</evidence>
<sequence>MSKYWSELTKKLDPYVPGEQPKDKKYVKLNTNENPYPPSPNVENILKGFQVDSLKLYPDPNADLLKDTLAKNYGVEKDNVFVGNGSDEVLAFAFMAFFNKNSRILFPDISYSFYPVYANIFDIPYETVKLKEDFTIPVKEFLKNNGGIVIPNPNAPTGIALTIEEIEEILKKNINTVVIIDEAYVDFGAESAVKLISKYENLLIIQTLSKSRSLAGIRVGYALGNKDLIEGLERVKNSINSYTIDRVSLMVAIESVKDNDYFEENCKKIIDTRTKVVSQLRKMEFEVCESSANFIFISHKTIKAELIFSRLKEEGVLVRFFNKERIDNFLRVTIGSPEEMEIFIEKIKTII</sequence>
<dbReference type="GO" id="GO:0030170">
    <property type="term" value="F:pyridoxal phosphate binding"/>
    <property type="evidence" value="ECO:0007669"/>
    <property type="project" value="InterPro"/>
</dbReference>
<dbReference type="AlphaFoldDB" id="A0A1M5QP64"/>
<comment type="cofactor">
    <cofactor evidence="1 8">
        <name>pyridoxal 5'-phosphate</name>
        <dbReference type="ChEBI" id="CHEBI:597326"/>
    </cofactor>
</comment>
<evidence type="ECO:0000256" key="4">
    <source>
        <dbReference type="ARBA" id="ARBA00022576"/>
    </source>
</evidence>
<keyword evidence="8" id="KW-0368">Histidine biosynthesis</keyword>
<dbReference type="PROSITE" id="PS00599">
    <property type="entry name" value="AA_TRANSFER_CLASS_2"/>
    <property type="match status" value="1"/>
</dbReference>
<dbReference type="GO" id="GO:0004400">
    <property type="term" value="F:histidinol-phosphate transaminase activity"/>
    <property type="evidence" value="ECO:0007669"/>
    <property type="project" value="UniProtKB-UniRule"/>
</dbReference>
<keyword evidence="8" id="KW-0028">Amino-acid biosynthesis</keyword>
<dbReference type="NCBIfam" id="TIGR01141">
    <property type="entry name" value="hisC"/>
    <property type="match status" value="1"/>
</dbReference>
<dbReference type="InterPro" id="IPR015424">
    <property type="entry name" value="PyrdxlP-dep_Trfase"/>
</dbReference>
<dbReference type="InterPro" id="IPR004839">
    <property type="entry name" value="Aminotransferase_I/II_large"/>
</dbReference>
<dbReference type="GO" id="GO:0000105">
    <property type="term" value="P:L-histidine biosynthetic process"/>
    <property type="evidence" value="ECO:0007669"/>
    <property type="project" value="UniProtKB-UniRule"/>
</dbReference>
<dbReference type="UniPathway" id="UPA00031">
    <property type="reaction ID" value="UER00012"/>
</dbReference>
<protein>
    <recommendedName>
        <fullName evidence="8">Histidinol-phosphate aminotransferase</fullName>
        <ecNumber evidence="8">2.6.1.9</ecNumber>
    </recommendedName>
    <alternativeName>
        <fullName evidence="8">Imidazole acetol-phosphate transaminase</fullName>
    </alternativeName>
</protein>
<dbReference type="HAMAP" id="MF_01023">
    <property type="entry name" value="HisC_aminotrans_2"/>
    <property type="match status" value="1"/>
</dbReference>
<dbReference type="InterPro" id="IPR050106">
    <property type="entry name" value="HistidinolP_aminotransfase"/>
</dbReference>
<dbReference type="Gene3D" id="3.90.1150.10">
    <property type="entry name" value="Aspartate Aminotransferase, domain 1"/>
    <property type="match status" value="1"/>
</dbReference>